<proteinExistence type="inferred from homology"/>
<dbReference type="Pfam" id="PF02390">
    <property type="entry name" value="Methyltransf_4"/>
    <property type="match status" value="1"/>
</dbReference>
<comment type="similarity">
    <text evidence="7">Belongs to the class I-like SAM-binding methyltransferase superfamily. TrmB family.</text>
</comment>
<keyword evidence="5 7" id="KW-0949">S-adenosyl-L-methionine</keyword>
<keyword evidence="9" id="KW-1185">Reference proteome</keyword>
<keyword evidence="4 7" id="KW-0808">Transferase</keyword>
<feature type="binding site" evidence="7">
    <location>
        <begin position="222"/>
        <end position="225"/>
    </location>
    <ligand>
        <name>substrate</name>
    </ligand>
</feature>
<evidence type="ECO:0000256" key="3">
    <source>
        <dbReference type="ARBA" id="ARBA00022603"/>
    </source>
</evidence>
<sequence>MLNDVKIKLYKDYYVDNPTFVFAKIYKVGKDKLRKFFEIDTFPNVYQLHLGKVMKGKWAKEHFKNDNPIVLELACGKGEYAVNLAKMFPEKNFIGIDLKGNRIWRGARTGVDEGIANLAFLRIQIEDILEYFEPGEIDEIWITFADPQPQISREKKRLTFPGFLAKYRILLKPDGKVNLKTDNDGLYAYTCEKVAELNLITHKNTAHLYQSEFADEVLSIKTHYERIYLKHDKNINYIQFSFA</sequence>
<evidence type="ECO:0000256" key="1">
    <source>
        <dbReference type="ARBA" id="ARBA00000142"/>
    </source>
</evidence>
<comment type="function">
    <text evidence="2 7">Catalyzes the formation of N(7)-methylguanine at position 46 (m7G46) in tRNA.</text>
</comment>
<feature type="binding site" evidence="7">
    <location>
        <position position="97"/>
    </location>
    <ligand>
        <name>S-adenosyl-L-methionine</name>
        <dbReference type="ChEBI" id="CHEBI:59789"/>
    </ligand>
</feature>
<dbReference type="EMBL" id="FOPP01000005">
    <property type="protein sequence ID" value="SFH08707.1"/>
    <property type="molecule type" value="Genomic_DNA"/>
</dbReference>
<dbReference type="InterPro" id="IPR055361">
    <property type="entry name" value="tRNA_methyltr_TrmB_bact"/>
</dbReference>
<evidence type="ECO:0000256" key="2">
    <source>
        <dbReference type="ARBA" id="ARBA00003015"/>
    </source>
</evidence>
<dbReference type="Proteomes" id="UP000199666">
    <property type="component" value="Unassembled WGS sequence"/>
</dbReference>
<dbReference type="GO" id="GO:0043527">
    <property type="term" value="C:tRNA methyltransferase complex"/>
    <property type="evidence" value="ECO:0007669"/>
    <property type="project" value="TreeGrafter"/>
</dbReference>
<dbReference type="PANTHER" id="PTHR23417:SF14">
    <property type="entry name" value="PENTACOTRIPEPTIDE-REPEAT REGION OF PRORP DOMAIN-CONTAINING PROTEIN"/>
    <property type="match status" value="1"/>
</dbReference>
<dbReference type="STRING" id="414048.SAMN04489864_1057"/>
<evidence type="ECO:0000256" key="7">
    <source>
        <dbReference type="HAMAP-Rule" id="MF_01057"/>
    </source>
</evidence>
<dbReference type="UniPathway" id="UPA00989"/>
<dbReference type="PROSITE" id="PS51625">
    <property type="entry name" value="SAM_MT_TRMB"/>
    <property type="match status" value="1"/>
</dbReference>
<feature type="binding site" evidence="7">
    <location>
        <position position="146"/>
    </location>
    <ligand>
        <name>S-adenosyl-L-methionine</name>
        <dbReference type="ChEBI" id="CHEBI:59789"/>
    </ligand>
</feature>
<comment type="pathway">
    <text evidence="7">tRNA modification; N(7)-methylguanine-tRNA biosynthesis.</text>
</comment>
<dbReference type="GO" id="GO:0008176">
    <property type="term" value="F:tRNA (guanine(46)-N7)-methyltransferase activity"/>
    <property type="evidence" value="ECO:0007669"/>
    <property type="project" value="UniProtKB-UniRule"/>
</dbReference>
<evidence type="ECO:0000313" key="9">
    <source>
        <dbReference type="Proteomes" id="UP000199666"/>
    </source>
</evidence>
<keyword evidence="6 7" id="KW-0819">tRNA processing</keyword>
<feature type="binding site" evidence="7">
    <location>
        <position position="72"/>
    </location>
    <ligand>
        <name>S-adenosyl-L-methionine</name>
        <dbReference type="ChEBI" id="CHEBI:59789"/>
    </ligand>
</feature>
<protein>
    <recommendedName>
        <fullName evidence="7">tRNA (guanine-N(7)-)-methyltransferase</fullName>
        <ecNumber evidence="7">2.1.1.33</ecNumber>
    </recommendedName>
    <alternativeName>
        <fullName evidence="7">tRNA (guanine(46)-N(7))-methyltransferase</fullName>
    </alternativeName>
    <alternativeName>
        <fullName evidence="7">tRNA(m7G46)-methyltransferase</fullName>
    </alternativeName>
</protein>
<accession>A0A1I2X6Q5</accession>
<dbReference type="NCBIfam" id="NF001080">
    <property type="entry name" value="PRK00121.2-2"/>
    <property type="match status" value="1"/>
</dbReference>
<organism evidence="8 9">
    <name type="scientific">Pedobacter insulae</name>
    <dbReference type="NCBI Taxonomy" id="414048"/>
    <lineage>
        <taxon>Bacteria</taxon>
        <taxon>Pseudomonadati</taxon>
        <taxon>Bacteroidota</taxon>
        <taxon>Sphingobacteriia</taxon>
        <taxon>Sphingobacteriales</taxon>
        <taxon>Sphingobacteriaceae</taxon>
        <taxon>Pedobacter</taxon>
    </lineage>
</organism>
<dbReference type="SUPFAM" id="SSF53335">
    <property type="entry name" value="S-adenosyl-L-methionine-dependent methyltransferases"/>
    <property type="match status" value="1"/>
</dbReference>
<reference evidence="8 9" key="1">
    <citation type="submission" date="2016-10" db="EMBL/GenBank/DDBJ databases">
        <authorList>
            <person name="de Groot N.N."/>
        </authorList>
    </citation>
    <scope>NUCLEOTIDE SEQUENCE [LARGE SCALE GENOMIC DNA]</scope>
    <source>
        <strain evidence="8 9">DSM 18684</strain>
    </source>
</reference>
<keyword evidence="3 7" id="KW-0489">Methyltransferase</keyword>
<evidence type="ECO:0000313" key="8">
    <source>
        <dbReference type="EMBL" id="SFH08707.1"/>
    </source>
</evidence>
<dbReference type="Gene3D" id="3.40.50.150">
    <property type="entry name" value="Vaccinia Virus protein VP39"/>
    <property type="match status" value="1"/>
</dbReference>
<comment type="caution">
    <text evidence="7">Lacks conserved residue(s) required for the propagation of feature annotation.</text>
</comment>
<dbReference type="InterPro" id="IPR003358">
    <property type="entry name" value="tRNA_(Gua-N-7)_MeTrfase_Trmb"/>
</dbReference>
<gene>
    <name evidence="7" type="primary">trmB</name>
    <name evidence="8" type="ORF">SAMN04489864_1057</name>
</gene>
<dbReference type="InterPro" id="IPR029063">
    <property type="entry name" value="SAM-dependent_MTases_sf"/>
</dbReference>
<comment type="catalytic activity">
    <reaction evidence="1 7">
        <text>guanosine(46) in tRNA + S-adenosyl-L-methionine = N(7)-methylguanosine(46) in tRNA + S-adenosyl-L-homocysteine</text>
        <dbReference type="Rhea" id="RHEA:42708"/>
        <dbReference type="Rhea" id="RHEA-COMP:10188"/>
        <dbReference type="Rhea" id="RHEA-COMP:10189"/>
        <dbReference type="ChEBI" id="CHEBI:57856"/>
        <dbReference type="ChEBI" id="CHEBI:59789"/>
        <dbReference type="ChEBI" id="CHEBI:74269"/>
        <dbReference type="ChEBI" id="CHEBI:74480"/>
        <dbReference type="EC" id="2.1.1.33"/>
    </reaction>
</comment>
<dbReference type="HAMAP" id="MF_01057">
    <property type="entry name" value="tRNA_methyltr_TrmB"/>
    <property type="match status" value="1"/>
</dbReference>
<feature type="binding site" evidence="7">
    <location>
        <position position="182"/>
    </location>
    <ligand>
        <name>substrate</name>
    </ligand>
</feature>
<evidence type="ECO:0000256" key="5">
    <source>
        <dbReference type="ARBA" id="ARBA00022691"/>
    </source>
</evidence>
<dbReference type="EC" id="2.1.1.33" evidence="7"/>
<dbReference type="AlphaFoldDB" id="A0A1I2X6Q5"/>
<dbReference type="PANTHER" id="PTHR23417">
    <property type="entry name" value="3-DEOXY-D-MANNO-OCTULOSONIC-ACID TRANSFERASE/TRNA GUANINE-N 7 - -METHYLTRANSFERASE"/>
    <property type="match status" value="1"/>
</dbReference>
<name>A0A1I2X6Q5_9SPHI</name>
<evidence type="ECO:0000256" key="6">
    <source>
        <dbReference type="ARBA" id="ARBA00022694"/>
    </source>
</evidence>
<evidence type="ECO:0000256" key="4">
    <source>
        <dbReference type="ARBA" id="ARBA00022679"/>
    </source>
</evidence>